<feature type="transmembrane region" description="Helical" evidence="5">
    <location>
        <begin position="87"/>
        <end position="112"/>
    </location>
</feature>
<dbReference type="GO" id="GO:0016301">
    <property type="term" value="F:kinase activity"/>
    <property type="evidence" value="ECO:0007669"/>
    <property type="project" value="UniProtKB-KW"/>
</dbReference>
<feature type="region of interest" description="Disordered" evidence="4">
    <location>
        <begin position="1"/>
        <end position="35"/>
    </location>
</feature>
<keyword evidence="2 7" id="KW-0418">Kinase</keyword>
<proteinExistence type="predicted"/>
<reference evidence="7 8" key="1">
    <citation type="submission" date="2019-09" db="EMBL/GenBank/DDBJ databases">
        <title>Characterization of the phylogenetic diversity of two novel species belonging to the genus Bifidobacterium: Bifidobacterium cebidarum sp. nov. and Bifidobacterium leontopitheci sp. nov.</title>
        <authorList>
            <person name="Lugli G.A."/>
            <person name="Duranti S."/>
            <person name="Milani C."/>
            <person name="Turroni F."/>
            <person name="Ventura M."/>
        </authorList>
    </citation>
    <scope>NUCLEOTIDE SEQUENCE [LARGE SCALE GENOMIC DNA]</scope>
    <source>
        <strain evidence="7 8">DSM 100238</strain>
    </source>
</reference>
<feature type="region of interest" description="Disordered" evidence="4">
    <location>
        <begin position="175"/>
        <end position="223"/>
    </location>
</feature>
<evidence type="ECO:0000313" key="8">
    <source>
        <dbReference type="Proteomes" id="UP000440041"/>
    </source>
</evidence>
<feature type="region of interest" description="Disordered" evidence="4">
    <location>
        <begin position="532"/>
        <end position="570"/>
    </location>
</feature>
<organism evidence="7 8">
    <name type="scientific">Bifidobacterium apri</name>
    <dbReference type="NCBI Taxonomy" id="1769423"/>
    <lineage>
        <taxon>Bacteria</taxon>
        <taxon>Bacillati</taxon>
        <taxon>Actinomycetota</taxon>
        <taxon>Actinomycetes</taxon>
        <taxon>Bifidobacteriales</taxon>
        <taxon>Bifidobacteriaceae</taxon>
        <taxon>Bifidobacterium</taxon>
    </lineage>
</organism>
<keyword evidence="5" id="KW-1133">Transmembrane helix</keyword>
<protein>
    <submittedName>
        <fullName evidence="7">Histidine kinase sensor of two component system</fullName>
    </submittedName>
</protein>
<evidence type="ECO:0000256" key="4">
    <source>
        <dbReference type="SAM" id="MobiDB-lite"/>
    </source>
</evidence>
<dbReference type="Proteomes" id="UP000440041">
    <property type="component" value="Unassembled WGS sequence"/>
</dbReference>
<feature type="compositionally biased region" description="Polar residues" evidence="4">
    <location>
        <begin position="11"/>
        <end position="22"/>
    </location>
</feature>
<sequence length="570" mass="60702">MNPYRWPSGAHNGTMTSVSNAPRQPEVPPATRPTSAQPYGAQLYGAQPYGGVAPLAPAKLPLLRPTYGRMLCGVCRGISLHLGVSVWLVRLVFILTSFVFGAGIIAYIFLWLTIPVGDPRLEAQRLRPVHQVPLARGNVPYPTQPATPPAFYRQAAVPWAGGAAGQAGIAELATPARGTSTSTSTSTSTAIPQGAAASPSLRSPTAANTNNAATTGTETSGESLMDAIRRAPKPAIIALAGIIMLVISIIMLRTGETTMLLPAMMTVGGVLIAWLRFNEQGSQWPTAILGLVILVAAYCLAILLQPDAPNPRGTIMLAGVALLVAAALAVIPWIMSLTSSLSTERALKEREEERADMTAHLHDGVLQTLALIQLHSDEPQTVLALARQQERELRNWLYQERTPPDTSVSTGIKDIAAEVEDESGKAIEVVTVGDAQPCTQTDALLNATRQALINAVTHGGEPISVYCEAGTTTVDVYVRDHGEGFDVDAIPEGRLGIRESIIGRIKRRGGTVHIVSRPHWGTEVRMHMPIGGTSNTANAHTHMMDSAGNDQHRADQLSADQHRASGIEEQ</sequence>
<evidence type="ECO:0000313" key="7">
    <source>
        <dbReference type="EMBL" id="KAB8299742.1"/>
    </source>
</evidence>
<feature type="transmembrane region" description="Helical" evidence="5">
    <location>
        <begin position="315"/>
        <end position="335"/>
    </location>
</feature>
<feature type="transmembrane region" description="Helical" evidence="5">
    <location>
        <begin position="284"/>
        <end position="303"/>
    </location>
</feature>
<keyword evidence="5" id="KW-0812">Transmembrane</keyword>
<dbReference type="GO" id="GO:0000160">
    <property type="term" value="P:phosphorelay signal transduction system"/>
    <property type="evidence" value="ECO:0007669"/>
    <property type="project" value="UniProtKB-KW"/>
</dbReference>
<feature type="compositionally biased region" description="Low complexity" evidence="4">
    <location>
        <begin position="205"/>
        <end position="223"/>
    </location>
</feature>
<keyword evidence="5" id="KW-0472">Membrane</keyword>
<dbReference type="AlphaFoldDB" id="A0A6A2VI70"/>
<keyword evidence="1" id="KW-0808">Transferase</keyword>
<dbReference type="PANTHER" id="PTHR24421:SF61">
    <property type="entry name" value="OXYGEN SENSOR HISTIDINE KINASE NREB"/>
    <property type="match status" value="1"/>
</dbReference>
<feature type="compositionally biased region" description="Low complexity" evidence="4">
    <location>
        <begin position="175"/>
        <end position="189"/>
    </location>
</feature>
<evidence type="ECO:0000256" key="1">
    <source>
        <dbReference type="ARBA" id="ARBA00022679"/>
    </source>
</evidence>
<dbReference type="InterPro" id="IPR007168">
    <property type="entry name" value="Phageshock_PspC_N"/>
</dbReference>
<evidence type="ECO:0000256" key="3">
    <source>
        <dbReference type="ARBA" id="ARBA00023012"/>
    </source>
</evidence>
<dbReference type="EMBL" id="WBSO01000003">
    <property type="protein sequence ID" value="KAB8299742.1"/>
    <property type="molecule type" value="Genomic_DNA"/>
</dbReference>
<feature type="domain" description="Phage shock protein PspC N-terminal" evidence="6">
    <location>
        <begin position="61"/>
        <end position="116"/>
    </location>
</feature>
<evidence type="ECO:0000256" key="2">
    <source>
        <dbReference type="ARBA" id="ARBA00022777"/>
    </source>
</evidence>
<dbReference type="InterPro" id="IPR036890">
    <property type="entry name" value="HATPase_C_sf"/>
</dbReference>
<dbReference type="SUPFAM" id="SSF55874">
    <property type="entry name" value="ATPase domain of HSP90 chaperone/DNA topoisomerase II/histidine kinase"/>
    <property type="match status" value="1"/>
</dbReference>
<feature type="transmembrane region" description="Helical" evidence="5">
    <location>
        <begin position="235"/>
        <end position="253"/>
    </location>
</feature>
<dbReference type="Pfam" id="PF04024">
    <property type="entry name" value="PspC"/>
    <property type="match status" value="1"/>
</dbReference>
<dbReference type="InterPro" id="IPR050482">
    <property type="entry name" value="Sensor_HK_TwoCompSys"/>
</dbReference>
<evidence type="ECO:0000259" key="6">
    <source>
        <dbReference type="Pfam" id="PF04024"/>
    </source>
</evidence>
<gene>
    <name evidence="7" type="ORF">DSM100238_0776</name>
</gene>
<keyword evidence="3" id="KW-0902">Two-component regulatory system</keyword>
<dbReference type="PANTHER" id="PTHR24421">
    <property type="entry name" value="NITRATE/NITRITE SENSOR PROTEIN NARX-RELATED"/>
    <property type="match status" value="1"/>
</dbReference>
<feature type="transmembrane region" description="Helical" evidence="5">
    <location>
        <begin position="259"/>
        <end position="277"/>
    </location>
</feature>
<dbReference type="Gene3D" id="3.30.565.10">
    <property type="entry name" value="Histidine kinase-like ATPase, C-terminal domain"/>
    <property type="match status" value="1"/>
</dbReference>
<accession>A0A6A2VI70</accession>
<feature type="compositionally biased region" description="Basic and acidic residues" evidence="4">
    <location>
        <begin position="550"/>
        <end position="570"/>
    </location>
</feature>
<evidence type="ECO:0000256" key="5">
    <source>
        <dbReference type="SAM" id="Phobius"/>
    </source>
</evidence>
<name>A0A6A2VI70_9BIFI</name>
<keyword evidence="8" id="KW-1185">Reference proteome</keyword>
<comment type="caution">
    <text evidence="7">The sequence shown here is derived from an EMBL/GenBank/DDBJ whole genome shotgun (WGS) entry which is preliminary data.</text>
</comment>